<evidence type="ECO:0000256" key="6">
    <source>
        <dbReference type="ARBA" id="ARBA00015850"/>
    </source>
</evidence>
<feature type="transmembrane region" description="Helical" evidence="19">
    <location>
        <begin position="167"/>
        <end position="189"/>
    </location>
</feature>
<keyword evidence="13 19" id="KW-0472">Membrane</keyword>
<keyword evidence="11 19" id="KW-0460">Magnesium</keyword>
<evidence type="ECO:0000256" key="2">
    <source>
        <dbReference type="ARBA" id="ARBA00004651"/>
    </source>
</evidence>
<dbReference type="EC" id="2.7.8.26" evidence="5 19"/>
<evidence type="ECO:0000256" key="9">
    <source>
        <dbReference type="ARBA" id="ARBA00022679"/>
    </source>
</evidence>
<protein>
    <recommendedName>
        <fullName evidence="6 19">Adenosylcobinamide-GDP ribazoletransferase</fullName>
        <ecNumber evidence="5 19">2.7.8.26</ecNumber>
    </recommendedName>
    <alternativeName>
        <fullName evidence="16 19">Cobalamin synthase</fullName>
    </alternativeName>
    <alternativeName>
        <fullName evidence="15 19">Cobalamin-5'-phosphate synthase</fullName>
    </alternativeName>
</protein>
<evidence type="ECO:0000256" key="15">
    <source>
        <dbReference type="ARBA" id="ARBA00032605"/>
    </source>
</evidence>
<comment type="similarity">
    <text evidence="4 19">Belongs to the CobS family.</text>
</comment>
<comment type="cofactor">
    <cofactor evidence="1 19">
        <name>Mg(2+)</name>
        <dbReference type="ChEBI" id="CHEBI:18420"/>
    </cofactor>
</comment>
<keyword evidence="8 19" id="KW-0169">Cobalamin biosynthesis</keyword>
<comment type="catalytic activity">
    <reaction evidence="17 19">
        <text>alpha-ribazole + adenosylcob(III)inamide-GDP = adenosylcob(III)alamin + GMP + H(+)</text>
        <dbReference type="Rhea" id="RHEA:16049"/>
        <dbReference type="ChEBI" id="CHEBI:10329"/>
        <dbReference type="ChEBI" id="CHEBI:15378"/>
        <dbReference type="ChEBI" id="CHEBI:18408"/>
        <dbReference type="ChEBI" id="CHEBI:58115"/>
        <dbReference type="ChEBI" id="CHEBI:60487"/>
        <dbReference type="EC" id="2.7.8.26"/>
    </reaction>
</comment>
<proteinExistence type="inferred from homology"/>
<feature type="transmembrane region" description="Helical" evidence="19">
    <location>
        <begin position="235"/>
        <end position="253"/>
    </location>
</feature>
<evidence type="ECO:0000256" key="14">
    <source>
        <dbReference type="ARBA" id="ARBA00025228"/>
    </source>
</evidence>
<evidence type="ECO:0000256" key="13">
    <source>
        <dbReference type="ARBA" id="ARBA00023136"/>
    </source>
</evidence>
<comment type="function">
    <text evidence="14 19">Joins adenosylcobinamide-GDP and alpha-ribazole to generate adenosylcobalamin (Ado-cobalamin). Also synthesizes adenosylcobalamin 5'-phosphate from adenosylcobinamide-GDP and alpha-ribazole 5'-phosphate.</text>
</comment>
<dbReference type="GO" id="GO:0005886">
    <property type="term" value="C:plasma membrane"/>
    <property type="evidence" value="ECO:0007669"/>
    <property type="project" value="UniProtKB-SubCell"/>
</dbReference>
<feature type="transmembrane region" description="Helical" evidence="19">
    <location>
        <begin position="210"/>
        <end position="229"/>
    </location>
</feature>
<keyword evidence="12 19" id="KW-1133">Transmembrane helix</keyword>
<keyword evidence="21" id="KW-1185">Reference proteome</keyword>
<dbReference type="PANTHER" id="PTHR34148">
    <property type="entry name" value="ADENOSYLCOBINAMIDE-GDP RIBAZOLETRANSFERASE"/>
    <property type="match status" value="1"/>
</dbReference>
<evidence type="ECO:0000256" key="7">
    <source>
        <dbReference type="ARBA" id="ARBA00022475"/>
    </source>
</evidence>
<evidence type="ECO:0000256" key="10">
    <source>
        <dbReference type="ARBA" id="ARBA00022692"/>
    </source>
</evidence>
<evidence type="ECO:0000256" key="5">
    <source>
        <dbReference type="ARBA" id="ARBA00013200"/>
    </source>
</evidence>
<evidence type="ECO:0000256" key="16">
    <source>
        <dbReference type="ARBA" id="ARBA00032853"/>
    </source>
</evidence>
<dbReference type="AlphaFoldDB" id="A0A1I0Q5E5"/>
<feature type="transmembrane region" description="Helical" evidence="19">
    <location>
        <begin position="141"/>
        <end position="161"/>
    </location>
</feature>
<evidence type="ECO:0000256" key="1">
    <source>
        <dbReference type="ARBA" id="ARBA00001946"/>
    </source>
</evidence>
<dbReference type="GO" id="GO:0009236">
    <property type="term" value="P:cobalamin biosynthetic process"/>
    <property type="evidence" value="ECO:0007669"/>
    <property type="project" value="UniProtKB-UniRule"/>
</dbReference>
<reference evidence="20 21" key="1">
    <citation type="submission" date="2016-10" db="EMBL/GenBank/DDBJ databases">
        <authorList>
            <person name="de Groot N.N."/>
        </authorList>
    </citation>
    <scope>NUCLEOTIDE SEQUENCE [LARGE SCALE GENOMIC DNA]</scope>
    <source>
        <strain evidence="20 21">DSM 17925</strain>
    </source>
</reference>
<dbReference type="UniPathway" id="UPA00148">
    <property type="reaction ID" value="UER00238"/>
</dbReference>
<keyword evidence="10 19" id="KW-0812">Transmembrane</keyword>
<keyword evidence="9 19" id="KW-0808">Transferase</keyword>
<dbReference type="EMBL" id="FOIZ01000001">
    <property type="protein sequence ID" value="SEW22107.1"/>
    <property type="molecule type" value="Genomic_DNA"/>
</dbReference>
<evidence type="ECO:0000256" key="19">
    <source>
        <dbReference type="HAMAP-Rule" id="MF_00719"/>
    </source>
</evidence>
<dbReference type="STRING" id="364200.SAMN04488515_1678"/>
<evidence type="ECO:0000256" key="3">
    <source>
        <dbReference type="ARBA" id="ARBA00004663"/>
    </source>
</evidence>
<comment type="catalytic activity">
    <reaction evidence="18 19">
        <text>alpha-ribazole 5'-phosphate + adenosylcob(III)inamide-GDP = adenosylcob(III)alamin 5'-phosphate + GMP + H(+)</text>
        <dbReference type="Rhea" id="RHEA:23560"/>
        <dbReference type="ChEBI" id="CHEBI:15378"/>
        <dbReference type="ChEBI" id="CHEBI:57918"/>
        <dbReference type="ChEBI" id="CHEBI:58115"/>
        <dbReference type="ChEBI" id="CHEBI:60487"/>
        <dbReference type="ChEBI" id="CHEBI:60493"/>
        <dbReference type="EC" id="2.7.8.26"/>
    </reaction>
</comment>
<dbReference type="HAMAP" id="MF_00719">
    <property type="entry name" value="CobS"/>
    <property type="match status" value="1"/>
</dbReference>
<evidence type="ECO:0000256" key="4">
    <source>
        <dbReference type="ARBA" id="ARBA00010561"/>
    </source>
</evidence>
<evidence type="ECO:0000256" key="11">
    <source>
        <dbReference type="ARBA" id="ARBA00022842"/>
    </source>
</evidence>
<comment type="subcellular location">
    <subcellularLocation>
        <location evidence="2 19">Cell membrane</location>
        <topology evidence="2 19">Multi-pass membrane protein</topology>
    </subcellularLocation>
</comment>
<sequence>MSSLQKSLHLSNDEVWEEKDNNDHMGQKPATPVWVHDIATAFGLLTRVPVALDPDVAMARSAVSAWAYPVVGLILGGLGLLLFTLCQVIGLPPLVALIFMLAFNVVVTGAMHEDGLADAVDGLWGGWTIERRLEIMKDSRIGVYGVCALLLAFLIKVAALAELALTPLFALAVVGAAGLSRAAMVTLMHHLPNARGRGLSRSVGHVPVKSMWFALAIAISATLLFGLLVGHPAAAILMVISVTIAAALCGMIARRKINGQTGDILGATQQVCEIVALVVASAFAY</sequence>
<dbReference type="Proteomes" id="UP000199167">
    <property type="component" value="Unassembled WGS sequence"/>
</dbReference>
<evidence type="ECO:0000256" key="8">
    <source>
        <dbReference type="ARBA" id="ARBA00022573"/>
    </source>
</evidence>
<feature type="transmembrane region" description="Helical" evidence="19">
    <location>
        <begin position="65"/>
        <end position="83"/>
    </location>
</feature>
<evidence type="ECO:0000256" key="18">
    <source>
        <dbReference type="ARBA" id="ARBA00049504"/>
    </source>
</evidence>
<dbReference type="InterPro" id="IPR003805">
    <property type="entry name" value="CobS"/>
</dbReference>
<evidence type="ECO:0000256" key="12">
    <source>
        <dbReference type="ARBA" id="ARBA00022989"/>
    </source>
</evidence>
<evidence type="ECO:0000313" key="20">
    <source>
        <dbReference type="EMBL" id="SEW22107.1"/>
    </source>
</evidence>
<dbReference type="GO" id="GO:0008818">
    <property type="term" value="F:cobalamin 5'-phosphate synthase activity"/>
    <property type="evidence" value="ECO:0007669"/>
    <property type="project" value="UniProtKB-UniRule"/>
</dbReference>
<dbReference type="PANTHER" id="PTHR34148:SF1">
    <property type="entry name" value="ADENOSYLCOBINAMIDE-GDP RIBAZOLETRANSFERASE"/>
    <property type="match status" value="1"/>
</dbReference>
<dbReference type="GO" id="GO:0051073">
    <property type="term" value="F:adenosylcobinamide-GDP ribazoletransferase activity"/>
    <property type="evidence" value="ECO:0007669"/>
    <property type="project" value="UniProtKB-UniRule"/>
</dbReference>
<keyword evidence="7 19" id="KW-1003">Cell membrane</keyword>
<organism evidence="20 21">
    <name type="scientific">Cognatiyoonia koreensis</name>
    <dbReference type="NCBI Taxonomy" id="364200"/>
    <lineage>
        <taxon>Bacteria</taxon>
        <taxon>Pseudomonadati</taxon>
        <taxon>Pseudomonadota</taxon>
        <taxon>Alphaproteobacteria</taxon>
        <taxon>Rhodobacterales</taxon>
        <taxon>Paracoccaceae</taxon>
        <taxon>Cognatiyoonia</taxon>
    </lineage>
</organism>
<name>A0A1I0Q5E5_9RHOB</name>
<evidence type="ECO:0000313" key="21">
    <source>
        <dbReference type="Proteomes" id="UP000199167"/>
    </source>
</evidence>
<comment type="pathway">
    <text evidence="3 19">Cofactor biosynthesis; adenosylcobalamin biosynthesis; adenosylcobalamin from cob(II)yrinate a,c-diamide: step 7/7.</text>
</comment>
<accession>A0A1I0Q5E5</accession>
<feature type="transmembrane region" description="Helical" evidence="19">
    <location>
        <begin position="89"/>
        <end position="107"/>
    </location>
</feature>
<evidence type="ECO:0000256" key="17">
    <source>
        <dbReference type="ARBA" id="ARBA00048623"/>
    </source>
</evidence>
<gene>
    <name evidence="19" type="primary">cobS</name>
    <name evidence="20" type="ORF">SAMN04488515_1678</name>
</gene>
<dbReference type="Pfam" id="PF02654">
    <property type="entry name" value="CobS"/>
    <property type="match status" value="1"/>
</dbReference>